<dbReference type="InterPro" id="IPR000276">
    <property type="entry name" value="GPCR_Rhodpsn"/>
</dbReference>
<keyword evidence="5 10" id="KW-0297">G-protein coupled receptor</keyword>
<keyword evidence="6 12" id="KW-0472">Membrane</keyword>
<dbReference type="GeneID" id="116948829"/>
<feature type="transmembrane region" description="Helical" evidence="12">
    <location>
        <begin position="275"/>
        <end position="297"/>
    </location>
</feature>
<dbReference type="SUPFAM" id="SSF81321">
    <property type="entry name" value="Family A G protein-coupled receptor-like"/>
    <property type="match status" value="1"/>
</dbReference>
<dbReference type="GO" id="GO:0004957">
    <property type="term" value="F:prostaglandin E receptor activity"/>
    <property type="evidence" value="ECO:0007669"/>
    <property type="project" value="InterPro"/>
</dbReference>
<evidence type="ECO:0000256" key="12">
    <source>
        <dbReference type="SAM" id="Phobius"/>
    </source>
</evidence>
<evidence type="ECO:0000256" key="5">
    <source>
        <dbReference type="ARBA" id="ARBA00023040"/>
    </source>
</evidence>
<dbReference type="PANTHER" id="PTHR11866:SF32">
    <property type="entry name" value="PROSTAGLANDIN E RECEPTOR 4 (SUBTYPE EP4) C"/>
    <property type="match status" value="1"/>
</dbReference>
<sequence length="397" mass="43298">MNNSSLTVNGSSSLFTISQVTTPACMFAVGVFSNLVAIVVLCVSRKEKKETTFYTLVCGLAVTDLLGTCLTSPIVIDTYLAGFKWRGGQPLCDYFAFMLLFFGLAGMSILCAMAVERYLAINHPYLYGRHVRPATGRWALLAVYALNVLLCALPSMGVGRCVRQHPDTWCYIDWKKHDGPQKAFAFTYAVLSAALVLVTVCCNACVCAALVAMRRRASATRAAEGAARHGPRRSSPGGPGRFAVPAALAFGGSGVRQRRFALGCRLSGVEVQMMCLLVAMTAVFVVCSVPLVVRIFVNQLSSNSPQDEKSSQKLDLQAIRMASFNPILDPWVYILCRRKLLGRCVHLCRRLLCKMSENNATRPERRPPGDPVSVFTLPAPTDGTPRMERTECTHVGP</sequence>
<evidence type="ECO:0000313" key="14">
    <source>
        <dbReference type="Proteomes" id="UP001318040"/>
    </source>
</evidence>
<dbReference type="GO" id="GO:0006954">
    <property type="term" value="P:inflammatory response"/>
    <property type="evidence" value="ECO:0007669"/>
    <property type="project" value="TreeGrafter"/>
</dbReference>
<feature type="compositionally biased region" description="Basic and acidic residues" evidence="11">
    <location>
        <begin position="385"/>
        <end position="397"/>
    </location>
</feature>
<protein>
    <submittedName>
        <fullName evidence="15">Prostaglandin E2 receptor EP4 subtype-like</fullName>
    </submittedName>
</protein>
<dbReference type="PANTHER" id="PTHR11866">
    <property type="entry name" value="G-PROTEIN COUPLED RECEPTOR FAMILY 1 MEMBER"/>
    <property type="match status" value="1"/>
</dbReference>
<dbReference type="PRINTS" id="PR00586">
    <property type="entry name" value="PRSTNOIDEP4R"/>
</dbReference>
<feature type="transmembrane region" description="Helical" evidence="12">
    <location>
        <begin position="94"/>
        <end position="115"/>
    </location>
</feature>
<dbReference type="AlphaFoldDB" id="A0AAJ7TPV1"/>
<reference evidence="15" key="1">
    <citation type="submission" date="2025-08" db="UniProtKB">
        <authorList>
            <consortium name="RefSeq"/>
        </authorList>
    </citation>
    <scope>IDENTIFICATION</scope>
    <source>
        <tissue evidence="15">Sperm</tissue>
    </source>
</reference>
<keyword evidence="14" id="KW-1185">Reference proteome</keyword>
<dbReference type="GO" id="GO:0007189">
    <property type="term" value="P:adenylate cyclase-activating G protein-coupled receptor signaling pathway"/>
    <property type="evidence" value="ECO:0007669"/>
    <property type="project" value="TreeGrafter"/>
</dbReference>
<feature type="transmembrane region" description="Helical" evidence="12">
    <location>
        <begin position="53"/>
        <end position="74"/>
    </location>
</feature>
<proteinExistence type="inferred from homology"/>
<dbReference type="GO" id="GO:0007204">
    <property type="term" value="P:positive regulation of cytosolic calcium ion concentration"/>
    <property type="evidence" value="ECO:0007669"/>
    <property type="project" value="TreeGrafter"/>
</dbReference>
<keyword evidence="8" id="KW-0325">Glycoprotein</keyword>
<evidence type="ECO:0000256" key="9">
    <source>
        <dbReference type="ARBA" id="ARBA00023224"/>
    </source>
</evidence>
<evidence type="ECO:0000256" key="6">
    <source>
        <dbReference type="ARBA" id="ARBA00023136"/>
    </source>
</evidence>
<keyword evidence="2" id="KW-1003">Cell membrane</keyword>
<evidence type="ECO:0000256" key="1">
    <source>
        <dbReference type="ARBA" id="ARBA00004651"/>
    </source>
</evidence>
<evidence type="ECO:0000256" key="3">
    <source>
        <dbReference type="ARBA" id="ARBA00022692"/>
    </source>
</evidence>
<dbReference type="PROSITE" id="PS50262">
    <property type="entry name" value="G_PROTEIN_RECEP_F1_2"/>
    <property type="match status" value="1"/>
</dbReference>
<dbReference type="RefSeq" id="XP_032821845.1">
    <property type="nucleotide sequence ID" value="XM_032965954.1"/>
</dbReference>
<dbReference type="Proteomes" id="UP001318040">
    <property type="component" value="Chromosome 35"/>
</dbReference>
<accession>A0AAJ7TPV1</accession>
<feature type="region of interest" description="Disordered" evidence="11">
    <location>
        <begin position="359"/>
        <end position="397"/>
    </location>
</feature>
<dbReference type="CTD" id="5734"/>
<organism evidence="14 15">
    <name type="scientific">Petromyzon marinus</name>
    <name type="common">Sea lamprey</name>
    <dbReference type="NCBI Taxonomy" id="7757"/>
    <lineage>
        <taxon>Eukaryota</taxon>
        <taxon>Metazoa</taxon>
        <taxon>Chordata</taxon>
        <taxon>Craniata</taxon>
        <taxon>Vertebrata</taxon>
        <taxon>Cyclostomata</taxon>
        <taxon>Hyperoartia</taxon>
        <taxon>Petromyzontiformes</taxon>
        <taxon>Petromyzontidae</taxon>
        <taxon>Petromyzon</taxon>
    </lineage>
</organism>
<dbReference type="Gene3D" id="1.20.1070.10">
    <property type="entry name" value="Rhodopsin 7-helix transmembrane proteins"/>
    <property type="match status" value="1"/>
</dbReference>
<comment type="similarity">
    <text evidence="10">Belongs to the G-protein coupled receptor 1 family.</text>
</comment>
<dbReference type="GO" id="GO:0005886">
    <property type="term" value="C:plasma membrane"/>
    <property type="evidence" value="ECO:0007669"/>
    <property type="project" value="UniProtKB-SubCell"/>
</dbReference>
<evidence type="ECO:0000256" key="8">
    <source>
        <dbReference type="ARBA" id="ARBA00023180"/>
    </source>
</evidence>
<dbReference type="PRINTS" id="PR00237">
    <property type="entry name" value="GPCRRHODOPSN"/>
</dbReference>
<evidence type="ECO:0000256" key="4">
    <source>
        <dbReference type="ARBA" id="ARBA00022989"/>
    </source>
</evidence>
<dbReference type="InterPro" id="IPR017452">
    <property type="entry name" value="GPCR_Rhodpsn_7TM"/>
</dbReference>
<dbReference type="InterPro" id="IPR008365">
    <property type="entry name" value="Prostanoid_rcpt"/>
</dbReference>
<feature type="domain" description="G-protein coupled receptors family 1 profile" evidence="13">
    <location>
        <begin position="33"/>
        <end position="333"/>
    </location>
</feature>
<dbReference type="PRINTS" id="PR01788">
    <property type="entry name" value="PROSTANOIDR"/>
</dbReference>
<feature type="transmembrane region" description="Helical" evidence="12">
    <location>
        <begin position="185"/>
        <end position="211"/>
    </location>
</feature>
<evidence type="ECO:0000259" key="13">
    <source>
        <dbReference type="PROSITE" id="PS50262"/>
    </source>
</evidence>
<name>A0AAJ7TPV1_PETMA</name>
<dbReference type="GO" id="GO:0071380">
    <property type="term" value="P:cellular response to prostaglandin E stimulus"/>
    <property type="evidence" value="ECO:0007669"/>
    <property type="project" value="TreeGrafter"/>
</dbReference>
<dbReference type="KEGG" id="pmrn:116948829"/>
<keyword evidence="3 10" id="KW-0812">Transmembrane</keyword>
<keyword evidence="9 10" id="KW-0807">Transducer</keyword>
<feature type="transmembrane region" description="Helical" evidence="12">
    <location>
        <begin position="136"/>
        <end position="156"/>
    </location>
</feature>
<dbReference type="GO" id="GO:0050728">
    <property type="term" value="P:negative regulation of inflammatory response"/>
    <property type="evidence" value="ECO:0007669"/>
    <property type="project" value="TreeGrafter"/>
</dbReference>
<keyword evidence="7 10" id="KW-0675">Receptor</keyword>
<evidence type="ECO:0000256" key="7">
    <source>
        <dbReference type="ARBA" id="ARBA00023170"/>
    </source>
</evidence>
<evidence type="ECO:0000256" key="11">
    <source>
        <dbReference type="SAM" id="MobiDB-lite"/>
    </source>
</evidence>
<comment type="subcellular location">
    <subcellularLocation>
        <location evidence="1">Cell membrane</location>
        <topology evidence="1">Multi-pass membrane protein</topology>
    </subcellularLocation>
</comment>
<dbReference type="PROSITE" id="PS00237">
    <property type="entry name" value="G_PROTEIN_RECEP_F1_1"/>
    <property type="match status" value="1"/>
</dbReference>
<evidence type="ECO:0000256" key="2">
    <source>
        <dbReference type="ARBA" id="ARBA00022475"/>
    </source>
</evidence>
<keyword evidence="4 12" id="KW-1133">Transmembrane helix</keyword>
<dbReference type="Pfam" id="PF00001">
    <property type="entry name" value="7tm_1"/>
    <property type="match status" value="1"/>
</dbReference>
<dbReference type="InterPro" id="IPR001758">
    <property type="entry name" value="Prost_EP4_rcpt"/>
</dbReference>
<gene>
    <name evidence="15" type="primary">LOC116948829</name>
</gene>
<evidence type="ECO:0000256" key="10">
    <source>
        <dbReference type="RuleBase" id="RU000688"/>
    </source>
</evidence>
<evidence type="ECO:0000313" key="15">
    <source>
        <dbReference type="RefSeq" id="XP_032821845.1"/>
    </source>
</evidence>
<feature type="transmembrane region" description="Helical" evidence="12">
    <location>
        <begin position="20"/>
        <end position="41"/>
    </location>
</feature>